<gene>
    <name evidence="8" type="ORF">HETIRDRAFT_435526</name>
</gene>
<dbReference type="Gene3D" id="3.30.60.90">
    <property type="match status" value="3"/>
</dbReference>
<dbReference type="GO" id="GO:0035973">
    <property type="term" value="P:aggrephagy"/>
    <property type="evidence" value="ECO:0007669"/>
    <property type="project" value="TreeGrafter"/>
</dbReference>
<evidence type="ECO:0000259" key="6">
    <source>
        <dbReference type="PROSITE" id="PS50135"/>
    </source>
</evidence>
<feature type="compositionally biased region" description="Basic residues" evidence="5">
    <location>
        <begin position="594"/>
        <end position="603"/>
    </location>
</feature>
<dbReference type="InterPro" id="IPR000270">
    <property type="entry name" value="PB1_dom"/>
</dbReference>
<keyword evidence="1" id="KW-0479">Metal-binding</keyword>
<feature type="region of interest" description="Disordered" evidence="5">
    <location>
        <begin position="144"/>
        <end position="211"/>
    </location>
</feature>
<evidence type="ECO:0000256" key="5">
    <source>
        <dbReference type="SAM" id="MobiDB-lite"/>
    </source>
</evidence>
<dbReference type="Pfam" id="PF00564">
    <property type="entry name" value="PB1"/>
    <property type="match status" value="1"/>
</dbReference>
<evidence type="ECO:0000259" key="7">
    <source>
        <dbReference type="PROSITE" id="PS51745"/>
    </source>
</evidence>
<name>W4JZN5_HETIT</name>
<feature type="compositionally biased region" description="Polar residues" evidence="5">
    <location>
        <begin position="514"/>
        <end position="526"/>
    </location>
</feature>
<feature type="domain" description="ZZ-type" evidence="6">
    <location>
        <begin position="700"/>
        <end position="763"/>
    </location>
</feature>
<dbReference type="InterPro" id="IPR053793">
    <property type="entry name" value="PB1-like"/>
</dbReference>
<dbReference type="GO" id="GO:0044753">
    <property type="term" value="C:amphisome"/>
    <property type="evidence" value="ECO:0007669"/>
    <property type="project" value="TreeGrafter"/>
</dbReference>
<evidence type="ECO:0000256" key="2">
    <source>
        <dbReference type="ARBA" id="ARBA00022771"/>
    </source>
</evidence>
<keyword evidence="9" id="KW-1185">Reference proteome</keyword>
<feature type="domain" description="PB1" evidence="7">
    <location>
        <begin position="12"/>
        <end position="102"/>
    </location>
</feature>
<evidence type="ECO:0008006" key="10">
    <source>
        <dbReference type="Google" id="ProtNLM"/>
    </source>
</evidence>
<feature type="domain" description="ZZ-type" evidence="6">
    <location>
        <begin position="820"/>
        <end position="877"/>
    </location>
</feature>
<dbReference type="EMBL" id="KI925461">
    <property type="protein sequence ID" value="ETW79012.1"/>
    <property type="molecule type" value="Genomic_DNA"/>
</dbReference>
<dbReference type="Pfam" id="PF00569">
    <property type="entry name" value="ZZ"/>
    <property type="match status" value="1"/>
</dbReference>
<dbReference type="InterPro" id="IPR043145">
    <property type="entry name" value="Znf_ZZ_sf"/>
</dbReference>
<dbReference type="PANTHER" id="PTHR15090">
    <property type="entry name" value="SEQUESTOSOME 1-RELATED"/>
    <property type="match status" value="1"/>
</dbReference>
<dbReference type="PROSITE" id="PS50135">
    <property type="entry name" value="ZF_ZZ_2"/>
    <property type="match status" value="2"/>
</dbReference>
<feature type="region of interest" description="Disordered" evidence="5">
    <location>
        <begin position="323"/>
        <end position="346"/>
    </location>
</feature>
<dbReference type="GeneID" id="20674831"/>
<sequence length="996" mass="109345">MGHLLRENPDKPLVVKCAYHTRNKKVSFESAKNCTYELLRERVERGFALSMQPFSIKWKDDDDEESYITTDNELTEAIKYFYQGGDDDAPISSSGSILSYRSASSRRITLHIQIEVDYDGPSLSDSSSLASTDDYQNHNGSVFPLISRRFPAPPPDDDAATVSSKDFGGQEGRRKPDSLFRKLFTGPGHSPGRSNSGSTLHSASSQSEENWDVLSEVQPVHLPVEPSHAAGSVTRSPSVGDATHDSTAVLERLKLEDQPSDPSSYALPTNRSAAWLQDQSRRTIRATLGGLPSPSEEDTFSLGDISFKVDDRGKHYYEYKSSASEASREYGLDEPPITDDNSSGSIQDRAHRDGVTMDYNFLPAESSVQRPSETAVSGRQLPQASGSDLFVHSHDLQLGNFNIPPHLLIPEEVTDCSECGAILDSFRYVCATCGEKKPCSRSELEAVAESVKGKWKAITPPLEGAIMTYPPHAHRSTPSSSSSSATVSPFDDIDVEAFRQMHSSSTLKPLPAIPQTSALTDATRPSPNIYGLGHRSNSSTSSSSTRVGGYELCSMCIQKSGNDHSLLAVGGDGSSNSGGESPSSPEDLSAWRRSAPRQKGQMRHAYREKVWGFSGWEDVEQDDSQTSKCSACSSLIYGHRYKCASCVYTLCQACFNDVHNIHPVHAFLMMPDKFMRSNSASDLLDDASIVDAADEPSLKHPGVKCYHCMQDVVGARFRCIDCTNIEVDICSNCEAAGLPGNLDSSDGGHISSHVMLKLPTPLKTTEVHSVSRRAQWLRHSRDQANIPGSFSRSSPGSISNYGGTVMGDNLSSASVQRLDDHLLFCDGCGQSIVGIRYQCASCPSKPASYNLCSSCEEKSYKIHDPFHIFLKLPRFVDNPEPLQSPYPIIPKLYKDPAGSTTDNMSSVSNPTAYLKDLLHKSALCDRHMTQIIGKWYRCAYCAKDLCSDCEEIDEHDFTHVFIVFKAPVDMQLFRHFANLDNPDDSRPVLRGPVYFP</sequence>
<evidence type="ECO:0000256" key="3">
    <source>
        <dbReference type="ARBA" id="ARBA00022833"/>
    </source>
</evidence>
<dbReference type="SUPFAM" id="SSF57850">
    <property type="entry name" value="RING/U-box"/>
    <property type="match status" value="4"/>
</dbReference>
<dbReference type="Proteomes" id="UP000030671">
    <property type="component" value="Unassembled WGS sequence"/>
</dbReference>
<evidence type="ECO:0000313" key="8">
    <source>
        <dbReference type="EMBL" id="ETW79012.1"/>
    </source>
</evidence>
<dbReference type="InterPro" id="IPR000433">
    <property type="entry name" value="Znf_ZZ"/>
</dbReference>
<dbReference type="GO" id="GO:0016235">
    <property type="term" value="C:aggresome"/>
    <property type="evidence" value="ECO:0007669"/>
    <property type="project" value="TreeGrafter"/>
</dbReference>
<feature type="region of interest" description="Disordered" evidence="5">
    <location>
        <begin position="567"/>
        <end position="603"/>
    </location>
</feature>
<dbReference type="CDD" id="cd02249">
    <property type="entry name" value="ZZ"/>
    <property type="match status" value="1"/>
</dbReference>
<dbReference type="CDD" id="cd02340">
    <property type="entry name" value="ZZ_NBR1_like"/>
    <property type="match status" value="1"/>
</dbReference>
<evidence type="ECO:0000256" key="1">
    <source>
        <dbReference type="ARBA" id="ARBA00022723"/>
    </source>
</evidence>
<dbReference type="AlphaFoldDB" id="W4JZN5"/>
<dbReference type="SMART" id="SM00291">
    <property type="entry name" value="ZnF_ZZ"/>
    <property type="match status" value="4"/>
</dbReference>
<accession>W4JZN5</accession>
<dbReference type="InParanoid" id="W4JZN5"/>
<keyword evidence="2 4" id="KW-0863">Zinc-finger</keyword>
<evidence type="ECO:0000313" key="9">
    <source>
        <dbReference type="Proteomes" id="UP000030671"/>
    </source>
</evidence>
<proteinExistence type="predicted"/>
<feature type="compositionally biased region" description="Low complexity" evidence="5">
    <location>
        <begin position="574"/>
        <end position="588"/>
    </location>
</feature>
<dbReference type="HOGENOM" id="CLU_007319_0_0_1"/>
<dbReference type="GO" id="GO:0070530">
    <property type="term" value="F:K63-linked polyubiquitin modification-dependent protein binding"/>
    <property type="evidence" value="ECO:0007669"/>
    <property type="project" value="TreeGrafter"/>
</dbReference>
<dbReference type="eggNOG" id="KOG4582">
    <property type="taxonomic scope" value="Eukaryota"/>
</dbReference>
<organism evidence="8 9">
    <name type="scientific">Heterobasidion irregulare (strain TC 32-1)</name>
    <dbReference type="NCBI Taxonomy" id="747525"/>
    <lineage>
        <taxon>Eukaryota</taxon>
        <taxon>Fungi</taxon>
        <taxon>Dikarya</taxon>
        <taxon>Basidiomycota</taxon>
        <taxon>Agaricomycotina</taxon>
        <taxon>Agaricomycetes</taxon>
        <taxon>Russulales</taxon>
        <taxon>Bondarzewiaceae</taxon>
        <taxon>Heterobasidion</taxon>
        <taxon>Heterobasidion annosum species complex</taxon>
    </lineage>
</organism>
<feature type="compositionally biased region" description="Low complexity" evidence="5">
    <location>
        <begin position="536"/>
        <end position="545"/>
    </location>
</feature>
<dbReference type="GO" id="GO:0007032">
    <property type="term" value="P:endosome organization"/>
    <property type="evidence" value="ECO:0007669"/>
    <property type="project" value="TreeGrafter"/>
</dbReference>
<feature type="region of interest" description="Disordered" evidence="5">
    <location>
        <begin position="507"/>
        <end position="545"/>
    </location>
</feature>
<dbReference type="PROSITE" id="PS51745">
    <property type="entry name" value="PB1"/>
    <property type="match status" value="1"/>
</dbReference>
<dbReference type="GO" id="GO:0005080">
    <property type="term" value="F:protein kinase C binding"/>
    <property type="evidence" value="ECO:0007669"/>
    <property type="project" value="TreeGrafter"/>
</dbReference>
<protein>
    <recommendedName>
        <fullName evidence="10">ZZ-type domain-containing protein</fullName>
    </recommendedName>
</protein>
<dbReference type="STRING" id="747525.W4JZN5"/>
<dbReference type="GO" id="GO:0000423">
    <property type="term" value="P:mitophagy"/>
    <property type="evidence" value="ECO:0007669"/>
    <property type="project" value="TreeGrafter"/>
</dbReference>
<dbReference type="PANTHER" id="PTHR15090:SF0">
    <property type="entry name" value="SEQUESTOSOME-1"/>
    <property type="match status" value="1"/>
</dbReference>
<dbReference type="GO" id="GO:0008270">
    <property type="term" value="F:zinc ion binding"/>
    <property type="evidence" value="ECO:0007669"/>
    <property type="project" value="UniProtKB-KW"/>
</dbReference>
<reference evidence="8 9" key="1">
    <citation type="journal article" date="2012" name="New Phytol.">
        <title>Insight into trade-off between wood decay and parasitism from the genome of a fungal forest pathogen.</title>
        <authorList>
            <person name="Olson A."/>
            <person name="Aerts A."/>
            <person name="Asiegbu F."/>
            <person name="Belbahri L."/>
            <person name="Bouzid O."/>
            <person name="Broberg A."/>
            <person name="Canback B."/>
            <person name="Coutinho P.M."/>
            <person name="Cullen D."/>
            <person name="Dalman K."/>
            <person name="Deflorio G."/>
            <person name="van Diepen L.T."/>
            <person name="Dunand C."/>
            <person name="Duplessis S."/>
            <person name="Durling M."/>
            <person name="Gonthier P."/>
            <person name="Grimwood J."/>
            <person name="Fossdal C.G."/>
            <person name="Hansson D."/>
            <person name="Henrissat B."/>
            <person name="Hietala A."/>
            <person name="Himmelstrand K."/>
            <person name="Hoffmeister D."/>
            <person name="Hogberg N."/>
            <person name="James T.Y."/>
            <person name="Karlsson M."/>
            <person name="Kohler A."/>
            <person name="Kues U."/>
            <person name="Lee Y.H."/>
            <person name="Lin Y.C."/>
            <person name="Lind M."/>
            <person name="Lindquist E."/>
            <person name="Lombard V."/>
            <person name="Lucas S."/>
            <person name="Lunden K."/>
            <person name="Morin E."/>
            <person name="Murat C."/>
            <person name="Park J."/>
            <person name="Raffaello T."/>
            <person name="Rouze P."/>
            <person name="Salamov A."/>
            <person name="Schmutz J."/>
            <person name="Solheim H."/>
            <person name="Stahlberg J."/>
            <person name="Velez H."/>
            <person name="de Vries R.P."/>
            <person name="Wiebenga A."/>
            <person name="Woodward S."/>
            <person name="Yakovlev I."/>
            <person name="Garbelotto M."/>
            <person name="Martin F."/>
            <person name="Grigoriev I.V."/>
            <person name="Stenlid J."/>
        </authorList>
    </citation>
    <scope>NUCLEOTIDE SEQUENCE [LARGE SCALE GENOMIC DNA]</scope>
    <source>
        <strain evidence="8 9">TC 32-1</strain>
    </source>
</reference>
<dbReference type="KEGG" id="hir:HETIRDRAFT_435526"/>
<feature type="compositionally biased region" description="Polar residues" evidence="5">
    <location>
        <begin position="192"/>
        <end position="208"/>
    </location>
</feature>
<keyword evidence="3" id="KW-0862">Zinc</keyword>
<feature type="compositionally biased region" description="Basic and acidic residues" evidence="5">
    <location>
        <begin position="171"/>
        <end position="180"/>
    </location>
</feature>
<evidence type="ECO:0000256" key="4">
    <source>
        <dbReference type="PROSITE-ProRule" id="PRU00228"/>
    </source>
</evidence>
<dbReference type="RefSeq" id="XP_009549289.1">
    <property type="nucleotide sequence ID" value="XM_009550994.1"/>
</dbReference>
<dbReference type="SUPFAM" id="SSF54277">
    <property type="entry name" value="CAD &amp; PB1 domains"/>
    <property type="match status" value="1"/>
</dbReference>
<dbReference type="OrthoDB" id="661148at2759"/>
<dbReference type="Gene3D" id="3.10.20.90">
    <property type="entry name" value="Phosphatidylinositol 3-kinase Catalytic Subunit, Chain A, domain 1"/>
    <property type="match status" value="1"/>
</dbReference>
<dbReference type="InterPro" id="IPR052260">
    <property type="entry name" value="Autophagy_Rcpt_SigReg"/>
</dbReference>